<feature type="chain" id="PRO_5046462639" evidence="1">
    <location>
        <begin position="23"/>
        <end position="45"/>
    </location>
</feature>
<keyword evidence="3" id="KW-1185">Reference proteome</keyword>
<proteinExistence type="predicted"/>
<evidence type="ECO:0000256" key="1">
    <source>
        <dbReference type="SAM" id="SignalP"/>
    </source>
</evidence>
<accession>A0ABR9KYU3</accession>
<evidence type="ECO:0000313" key="2">
    <source>
        <dbReference type="EMBL" id="MBE1573517.1"/>
    </source>
</evidence>
<comment type="caution">
    <text evidence="2">The sequence shown here is derived from an EMBL/GenBank/DDBJ whole genome shotgun (WGS) entry which is preliminary data.</text>
</comment>
<gene>
    <name evidence="2" type="ORF">H4W30_000546</name>
</gene>
<sequence>MKHPWRAALAATLAALAGFAIGAVPAGADVTPQADALPPLAIEGP</sequence>
<reference evidence="2 3" key="1">
    <citation type="submission" date="2020-10" db="EMBL/GenBank/DDBJ databases">
        <title>Sequencing the genomes of 1000 actinobacteria strains.</title>
        <authorList>
            <person name="Klenk H.-P."/>
        </authorList>
    </citation>
    <scope>NUCLEOTIDE SEQUENCE [LARGE SCALE GENOMIC DNA]</scope>
    <source>
        <strain evidence="2 3">DSM 46661</strain>
    </source>
</reference>
<dbReference type="Proteomes" id="UP000656548">
    <property type="component" value="Unassembled WGS sequence"/>
</dbReference>
<protein>
    <submittedName>
        <fullName evidence="2">Uncharacterized protein</fullName>
    </submittedName>
</protein>
<name>A0ABR9KYU3_9PSEU</name>
<dbReference type="EMBL" id="JADBEJ010000001">
    <property type="protein sequence ID" value="MBE1573517.1"/>
    <property type="molecule type" value="Genomic_DNA"/>
</dbReference>
<feature type="signal peptide" evidence="1">
    <location>
        <begin position="1"/>
        <end position="22"/>
    </location>
</feature>
<evidence type="ECO:0000313" key="3">
    <source>
        <dbReference type="Proteomes" id="UP000656548"/>
    </source>
</evidence>
<keyword evidence="1" id="KW-0732">Signal</keyword>
<organism evidence="2 3">
    <name type="scientific">Amycolatopsis roodepoortensis</name>
    <dbReference type="NCBI Taxonomy" id="700274"/>
    <lineage>
        <taxon>Bacteria</taxon>
        <taxon>Bacillati</taxon>
        <taxon>Actinomycetota</taxon>
        <taxon>Actinomycetes</taxon>
        <taxon>Pseudonocardiales</taxon>
        <taxon>Pseudonocardiaceae</taxon>
        <taxon>Amycolatopsis</taxon>
    </lineage>
</organism>
<dbReference type="RefSeq" id="WP_192741320.1">
    <property type="nucleotide sequence ID" value="NZ_JADBEJ010000001.1"/>
</dbReference>